<feature type="domain" description="DUF1664" evidence="1">
    <location>
        <begin position="91"/>
        <end position="214"/>
    </location>
</feature>
<dbReference type="Pfam" id="PF07889">
    <property type="entry name" value="DUF1664"/>
    <property type="match status" value="1"/>
</dbReference>
<name>A0AAW1GLK8_SAPOF</name>
<organism evidence="2 3">
    <name type="scientific">Saponaria officinalis</name>
    <name type="common">Common soapwort</name>
    <name type="synonym">Lychnis saponaria</name>
    <dbReference type="NCBI Taxonomy" id="3572"/>
    <lineage>
        <taxon>Eukaryota</taxon>
        <taxon>Viridiplantae</taxon>
        <taxon>Streptophyta</taxon>
        <taxon>Embryophyta</taxon>
        <taxon>Tracheophyta</taxon>
        <taxon>Spermatophyta</taxon>
        <taxon>Magnoliopsida</taxon>
        <taxon>eudicotyledons</taxon>
        <taxon>Gunneridae</taxon>
        <taxon>Pentapetalae</taxon>
        <taxon>Caryophyllales</taxon>
        <taxon>Caryophyllaceae</taxon>
        <taxon>Caryophylleae</taxon>
        <taxon>Saponaria</taxon>
    </lineage>
</organism>
<evidence type="ECO:0000259" key="1">
    <source>
        <dbReference type="Pfam" id="PF07889"/>
    </source>
</evidence>
<comment type="caution">
    <text evidence="2">The sequence shown here is derived from an EMBL/GenBank/DDBJ whole genome shotgun (WGS) entry which is preliminary data.</text>
</comment>
<sequence length="323" mass="34966">MAMQTGVSSSKVLVLLGAGLTGSIILKSGRLSDVLAQLQDLMKGVNEVDVSSTKIDPALLAAQIRQLAQEIKELSATNPITILNGNSGSGGDYSSYIMPAAAIGAMGYCYMWWKGLSFSDVMFVTKQNMANAVANVSKQLDNLSEAVATTKRHLSKRLETLDWKIEEQKEISGQILNDVNDVKSNISQIGFDIESIRDMIYGLEGKLELLENKQDLTNSGVWYLCQVAGGIKEGLNGKFFQDVGTKLEPPKITCEDNSLKGLQFLAEPTTISSANALEEPVSTVKTFDLESVTVKNASSVKTRVHRSFPVGLSLAHDIVRTDS</sequence>
<dbReference type="Proteomes" id="UP001443914">
    <property type="component" value="Unassembled WGS sequence"/>
</dbReference>
<keyword evidence="3" id="KW-1185">Reference proteome</keyword>
<dbReference type="InterPro" id="IPR012458">
    <property type="entry name" value="DUF1664"/>
</dbReference>
<dbReference type="EMBL" id="JBDFQZ010000014">
    <property type="protein sequence ID" value="KAK9663923.1"/>
    <property type="molecule type" value="Genomic_DNA"/>
</dbReference>
<dbReference type="AlphaFoldDB" id="A0AAW1GLK8"/>
<dbReference type="PANTHER" id="PTHR46667">
    <property type="entry name" value="OS05G0182700 PROTEIN"/>
    <property type="match status" value="1"/>
</dbReference>
<dbReference type="PANTHER" id="PTHR46667:SF1">
    <property type="entry name" value="OS09G0482740 PROTEIN"/>
    <property type="match status" value="1"/>
</dbReference>
<proteinExistence type="predicted"/>
<accession>A0AAW1GLK8</accession>
<gene>
    <name evidence="2" type="ORF">RND81_14G006500</name>
</gene>
<protein>
    <recommendedName>
        <fullName evidence="1">DUF1664 domain-containing protein</fullName>
    </recommendedName>
</protein>
<evidence type="ECO:0000313" key="2">
    <source>
        <dbReference type="EMBL" id="KAK9663923.1"/>
    </source>
</evidence>
<reference evidence="2" key="1">
    <citation type="submission" date="2024-03" db="EMBL/GenBank/DDBJ databases">
        <title>WGS assembly of Saponaria officinalis var. Norfolk2.</title>
        <authorList>
            <person name="Jenkins J."/>
            <person name="Shu S."/>
            <person name="Grimwood J."/>
            <person name="Barry K."/>
            <person name="Goodstein D."/>
            <person name="Schmutz J."/>
            <person name="Leebens-Mack J."/>
            <person name="Osbourn A."/>
        </authorList>
    </citation>
    <scope>NUCLEOTIDE SEQUENCE [LARGE SCALE GENOMIC DNA]</scope>
    <source>
        <strain evidence="2">JIC</strain>
    </source>
</reference>
<evidence type="ECO:0000313" key="3">
    <source>
        <dbReference type="Proteomes" id="UP001443914"/>
    </source>
</evidence>